<feature type="domain" description="Histidine kinase" evidence="9">
    <location>
        <begin position="1"/>
        <end position="67"/>
    </location>
</feature>
<dbReference type="PANTHER" id="PTHR43065">
    <property type="entry name" value="SENSOR HISTIDINE KINASE"/>
    <property type="match status" value="1"/>
</dbReference>
<evidence type="ECO:0000256" key="7">
    <source>
        <dbReference type="ARBA" id="ARBA00022840"/>
    </source>
</evidence>
<dbReference type="EMBL" id="VGIY01000059">
    <property type="protein sequence ID" value="MBM3316951.1"/>
    <property type="molecule type" value="Genomic_DNA"/>
</dbReference>
<dbReference type="PROSITE" id="PS50109">
    <property type="entry name" value="HIS_KIN"/>
    <property type="match status" value="1"/>
</dbReference>
<dbReference type="Gene3D" id="3.30.565.10">
    <property type="entry name" value="Histidine kinase-like ATPase, C-terminal domain"/>
    <property type="match status" value="1"/>
</dbReference>
<sequence length="67" mass="7405">RIADEGRGMTGTEVRQIFSPGYTTKSRGWGLGLTLAKRIVEENHGGRIWVERSEPGRGSTFVISFPV</sequence>
<accession>A0A938BQK3</accession>
<dbReference type="PRINTS" id="PR00344">
    <property type="entry name" value="BCTRLSENSOR"/>
</dbReference>
<protein>
    <recommendedName>
        <fullName evidence="2">histidine kinase</fullName>
        <ecNumber evidence="2">2.7.13.3</ecNumber>
    </recommendedName>
</protein>
<keyword evidence="5" id="KW-0547">Nucleotide-binding</keyword>
<dbReference type="SUPFAM" id="SSF55874">
    <property type="entry name" value="ATPase domain of HSP90 chaperone/DNA topoisomerase II/histidine kinase"/>
    <property type="match status" value="1"/>
</dbReference>
<dbReference type="Proteomes" id="UP000748308">
    <property type="component" value="Unassembled WGS sequence"/>
</dbReference>
<gene>
    <name evidence="10" type="ORF">FJY75_03770</name>
</gene>
<keyword evidence="7" id="KW-0067">ATP-binding</keyword>
<keyword evidence="6 10" id="KW-0418">Kinase</keyword>
<evidence type="ECO:0000256" key="8">
    <source>
        <dbReference type="ARBA" id="ARBA00023012"/>
    </source>
</evidence>
<evidence type="ECO:0000256" key="5">
    <source>
        <dbReference type="ARBA" id="ARBA00022741"/>
    </source>
</evidence>
<dbReference type="GO" id="GO:0004673">
    <property type="term" value="F:protein histidine kinase activity"/>
    <property type="evidence" value="ECO:0007669"/>
    <property type="project" value="UniProtKB-EC"/>
</dbReference>
<evidence type="ECO:0000256" key="2">
    <source>
        <dbReference type="ARBA" id="ARBA00012438"/>
    </source>
</evidence>
<name>A0A938BQK3_UNCEI</name>
<evidence type="ECO:0000256" key="1">
    <source>
        <dbReference type="ARBA" id="ARBA00000085"/>
    </source>
</evidence>
<dbReference type="InterPro" id="IPR005467">
    <property type="entry name" value="His_kinase_dom"/>
</dbReference>
<dbReference type="InterPro" id="IPR004358">
    <property type="entry name" value="Sig_transdc_His_kin-like_C"/>
</dbReference>
<evidence type="ECO:0000259" key="9">
    <source>
        <dbReference type="PROSITE" id="PS50109"/>
    </source>
</evidence>
<evidence type="ECO:0000313" key="10">
    <source>
        <dbReference type="EMBL" id="MBM3316951.1"/>
    </source>
</evidence>
<dbReference type="Pfam" id="PF02518">
    <property type="entry name" value="HATPase_c"/>
    <property type="match status" value="1"/>
</dbReference>
<comment type="catalytic activity">
    <reaction evidence="1">
        <text>ATP + protein L-histidine = ADP + protein N-phospho-L-histidine.</text>
        <dbReference type="EC" id="2.7.13.3"/>
    </reaction>
</comment>
<reference evidence="10" key="1">
    <citation type="submission" date="2019-03" db="EMBL/GenBank/DDBJ databases">
        <title>Lake Tanganyika Metagenome-Assembled Genomes (MAGs).</title>
        <authorList>
            <person name="Tran P."/>
        </authorList>
    </citation>
    <scope>NUCLEOTIDE SEQUENCE</scope>
    <source>
        <strain evidence="10">M_DeepCast_400m_m2_100</strain>
    </source>
</reference>
<organism evidence="10 11">
    <name type="scientific">Eiseniibacteriota bacterium</name>
    <dbReference type="NCBI Taxonomy" id="2212470"/>
    <lineage>
        <taxon>Bacteria</taxon>
        <taxon>Candidatus Eiseniibacteriota</taxon>
    </lineage>
</organism>
<comment type="caution">
    <text evidence="10">The sequence shown here is derived from an EMBL/GenBank/DDBJ whole genome shotgun (WGS) entry which is preliminary data.</text>
</comment>
<dbReference type="InterPro" id="IPR003594">
    <property type="entry name" value="HATPase_dom"/>
</dbReference>
<proteinExistence type="predicted"/>
<dbReference type="InterPro" id="IPR036890">
    <property type="entry name" value="HATPase_C_sf"/>
</dbReference>
<dbReference type="GO" id="GO:0000160">
    <property type="term" value="P:phosphorelay signal transduction system"/>
    <property type="evidence" value="ECO:0007669"/>
    <property type="project" value="UniProtKB-KW"/>
</dbReference>
<evidence type="ECO:0000256" key="4">
    <source>
        <dbReference type="ARBA" id="ARBA00022679"/>
    </source>
</evidence>
<feature type="non-terminal residue" evidence="10">
    <location>
        <position position="1"/>
    </location>
</feature>
<dbReference type="GO" id="GO:0005524">
    <property type="term" value="F:ATP binding"/>
    <property type="evidence" value="ECO:0007669"/>
    <property type="project" value="UniProtKB-KW"/>
</dbReference>
<dbReference type="PANTHER" id="PTHR43065:SF10">
    <property type="entry name" value="PEROXIDE STRESS-ACTIVATED HISTIDINE KINASE MAK3"/>
    <property type="match status" value="1"/>
</dbReference>
<keyword evidence="4" id="KW-0808">Transferase</keyword>
<evidence type="ECO:0000256" key="3">
    <source>
        <dbReference type="ARBA" id="ARBA00022553"/>
    </source>
</evidence>
<dbReference type="EC" id="2.7.13.3" evidence="2"/>
<keyword evidence="8" id="KW-0902">Two-component regulatory system</keyword>
<keyword evidence="3" id="KW-0597">Phosphoprotein</keyword>
<dbReference type="AlphaFoldDB" id="A0A938BQK3"/>
<evidence type="ECO:0000256" key="6">
    <source>
        <dbReference type="ARBA" id="ARBA00022777"/>
    </source>
</evidence>
<evidence type="ECO:0000313" key="11">
    <source>
        <dbReference type="Proteomes" id="UP000748308"/>
    </source>
</evidence>